<sequence length="335" mass="38583">MEQKSIACGNRLLCLSANYPWLVAQNQDGTGDQTFYTLHDHLCHYKCRIPKLLGNHIRGYFHGWVILSNNKMWSVWNPLTSKIINLPPLITLNNSESVGQCCLSSPLDDPVPVLLLTITETPTFLFCRLGVKSDRLSWTRMPYNRQLKKIIGHYNGFLQCPTFYNGKVYAMCNDGDHVIQVDIIVNGGEVLIKLLLYGRRPTYASRTCFPISIPLLKGTCSELFYIVVAFNEVTKKTLGDVYLFKWVTSRMRWEKMVDIKDAVLFVDLARGNSVYYRRAISSELGGYIHIHDEMGKMYSYNVEDKTISLSFMAYPTSHVSLWECRYCFCFKVFYC</sequence>
<dbReference type="EMBL" id="MNCJ02000316">
    <property type="protein sequence ID" value="KAF5823588.1"/>
    <property type="molecule type" value="Genomic_DNA"/>
</dbReference>
<organism evidence="2 3">
    <name type="scientific">Helianthus annuus</name>
    <name type="common">Common sunflower</name>
    <dbReference type="NCBI Taxonomy" id="4232"/>
    <lineage>
        <taxon>Eukaryota</taxon>
        <taxon>Viridiplantae</taxon>
        <taxon>Streptophyta</taxon>
        <taxon>Embryophyta</taxon>
        <taxon>Tracheophyta</taxon>
        <taxon>Spermatophyta</taxon>
        <taxon>Magnoliopsida</taxon>
        <taxon>eudicotyledons</taxon>
        <taxon>Gunneridae</taxon>
        <taxon>Pentapetalae</taxon>
        <taxon>asterids</taxon>
        <taxon>campanulids</taxon>
        <taxon>Asterales</taxon>
        <taxon>Asteraceae</taxon>
        <taxon>Asteroideae</taxon>
        <taxon>Heliantheae alliance</taxon>
        <taxon>Heliantheae</taxon>
        <taxon>Helianthus</taxon>
    </lineage>
</organism>
<dbReference type="InterPro" id="IPR005174">
    <property type="entry name" value="KIB1-4_b-propeller"/>
</dbReference>
<comment type="caution">
    <text evidence="2">The sequence shown here is derived from an EMBL/GenBank/DDBJ whole genome shotgun (WGS) entry which is preliminary data.</text>
</comment>
<dbReference type="AlphaFoldDB" id="A0A9K3JXR8"/>
<protein>
    <recommendedName>
        <fullName evidence="1">KIB1-4 beta-propeller domain-containing protein</fullName>
    </recommendedName>
</protein>
<proteinExistence type="predicted"/>
<gene>
    <name evidence="2" type="ORF">HanXRQr2_Chr01g0039971</name>
</gene>
<evidence type="ECO:0000313" key="2">
    <source>
        <dbReference type="EMBL" id="KAF5823588.1"/>
    </source>
</evidence>
<dbReference type="Gramene" id="mRNA:HanXRQr2_Chr01g0039971">
    <property type="protein sequence ID" value="CDS:HanXRQr2_Chr01g0039971.1"/>
    <property type="gene ID" value="HanXRQr2_Chr01g0039971"/>
</dbReference>
<name>A0A9K3JXR8_HELAN</name>
<dbReference type="PANTHER" id="PTHR40891:SF1">
    <property type="entry name" value="DUF295 DOMAIN-CONTAINING PROTEIN"/>
    <property type="match status" value="1"/>
</dbReference>
<keyword evidence="3" id="KW-1185">Reference proteome</keyword>
<evidence type="ECO:0000259" key="1">
    <source>
        <dbReference type="Pfam" id="PF03478"/>
    </source>
</evidence>
<dbReference type="Proteomes" id="UP000215914">
    <property type="component" value="Unassembled WGS sequence"/>
</dbReference>
<reference evidence="2" key="1">
    <citation type="journal article" date="2017" name="Nature">
        <title>The sunflower genome provides insights into oil metabolism, flowering and Asterid evolution.</title>
        <authorList>
            <person name="Badouin H."/>
            <person name="Gouzy J."/>
            <person name="Grassa C.J."/>
            <person name="Murat F."/>
            <person name="Staton S.E."/>
            <person name="Cottret L."/>
            <person name="Lelandais-Briere C."/>
            <person name="Owens G.L."/>
            <person name="Carrere S."/>
            <person name="Mayjonade B."/>
            <person name="Legrand L."/>
            <person name="Gill N."/>
            <person name="Kane N.C."/>
            <person name="Bowers J.E."/>
            <person name="Hubner S."/>
            <person name="Bellec A."/>
            <person name="Berard A."/>
            <person name="Berges H."/>
            <person name="Blanchet N."/>
            <person name="Boniface M.C."/>
            <person name="Brunel D."/>
            <person name="Catrice O."/>
            <person name="Chaidir N."/>
            <person name="Claudel C."/>
            <person name="Donnadieu C."/>
            <person name="Faraut T."/>
            <person name="Fievet G."/>
            <person name="Helmstetter N."/>
            <person name="King M."/>
            <person name="Knapp S.J."/>
            <person name="Lai Z."/>
            <person name="Le Paslier M.C."/>
            <person name="Lippi Y."/>
            <person name="Lorenzon L."/>
            <person name="Mandel J.R."/>
            <person name="Marage G."/>
            <person name="Marchand G."/>
            <person name="Marquand E."/>
            <person name="Bret-Mestries E."/>
            <person name="Morien E."/>
            <person name="Nambeesan S."/>
            <person name="Nguyen T."/>
            <person name="Pegot-Espagnet P."/>
            <person name="Pouilly N."/>
            <person name="Raftis F."/>
            <person name="Sallet E."/>
            <person name="Schiex T."/>
            <person name="Thomas J."/>
            <person name="Vandecasteele C."/>
            <person name="Vares D."/>
            <person name="Vear F."/>
            <person name="Vautrin S."/>
            <person name="Crespi M."/>
            <person name="Mangin B."/>
            <person name="Burke J.M."/>
            <person name="Salse J."/>
            <person name="Munos S."/>
            <person name="Vincourt P."/>
            <person name="Rieseberg L.H."/>
            <person name="Langlade N.B."/>
        </authorList>
    </citation>
    <scope>NUCLEOTIDE SEQUENCE</scope>
    <source>
        <tissue evidence="2">Leaves</tissue>
    </source>
</reference>
<dbReference type="PANTHER" id="PTHR40891">
    <property type="entry name" value="DUF295 DOMAIN-CONTAINING PROTEIN"/>
    <property type="match status" value="1"/>
</dbReference>
<reference evidence="2" key="2">
    <citation type="submission" date="2020-06" db="EMBL/GenBank/DDBJ databases">
        <title>Helianthus annuus Genome sequencing and assembly Release 2.</title>
        <authorList>
            <person name="Gouzy J."/>
            <person name="Langlade N."/>
            <person name="Munos S."/>
        </authorList>
    </citation>
    <scope>NUCLEOTIDE SEQUENCE</scope>
    <source>
        <tissue evidence="2">Leaves</tissue>
    </source>
</reference>
<accession>A0A9K3JXR8</accession>
<dbReference type="Pfam" id="PF03478">
    <property type="entry name" value="Beta-prop_KIB1-4"/>
    <property type="match status" value="1"/>
</dbReference>
<evidence type="ECO:0000313" key="3">
    <source>
        <dbReference type="Proteomes" id="UP000215914"/>
    </source>
</evidence>
<feature type="domain" description="KIB1-4 beta-propeller" evidence="1">
    <location>
        <begin position="35"/>
        <end position="270"/>
    </location>
</feature>